<organism evidence="2 3">
    <name type="scientific">Nepenthes gracilis</name>
    <name type="common">Slender pitcher plant</name>
    <dbReference type="NCBI Taxonomy" id="150966"/>
    <lineage>
        <taxon>Eukaryota</taxon>
        <taxon>Viridiplantae</taxon>
        <taxon>Streptophyta</taxon>
        <taxon>Embryophyta</taxon>
        <taxon>Tracheophyta</taxon>
        <taxon>Spermatophyta</taxon>
        <taxon>Magnoliopsida</taxon>
        <taxon>eudicotyledons</taxon>
        <taxon>Gunneridae</taxon>
        <taxon>Pentapetalae</taxon>
        <taxon>Caryophyllales</taxon>
        <taxon>Nepenthaceae</taxon>
        <taxon>Nepenthes</taxon>
    </lineage>
</organism>
<comment type="caution">
    <text evidence="2">The sequence shown here is derived from an EMBL/GenBank/DDBJ whole genome shotgun (WGS) entry which is preliminary data.</text>
</comment>
<protein>
    <submittedName>
        <fullName evidence="2">Uncharacterized protein</fullName>
    </submittedName>
</protein>
<dbReference type="AlphaFoldDB" id="A0AAD3TAU6"/>
<evidence type="ECO:0000256" key="1">
    <source>
        <dbReference type="SAM" id="MobiDB-lite"/>
    </source>
</evidence>
<accession>A0AAD3TAU6</accession>
<name>A0AAD3TAU6_NEPGR</name>
<dbReference type="EMBL" id="BSYO01000030">
    <property type="protein sequence ID" value="GMH25884.1"/>
    <property type="molecule type" value="Genomic_DNA"/>
</dbReference>
<feature type="region of interest" description="Disordered" evidence="1">
    <location>
        <begin position="1"/>
        <end position="27"/>
    </location>
</feature>
<keyword evidence="3" id="KW-1185">Reference proteome</keyword>
<gene>
    <name evidence="2" type="ORF">Nepgr_027727</name>
</gene>
<evidence type="ECO:0000313" key="2">
    <source>
        <dbReference type="EMBL" id="GMH25884.1"/>
    </source>
</evidence>
<proteinExistence type="predicted"/>
<dbReference type="Proteomes" id="UP001279734">
    <property type="component" value="Unassembled WGS sequence"/>
</dbReference>
<reference evidence="2" key="1">
    <citation type="submission" date="2023-05" db="EMBL/GenBank/DDBJ databases">
        <title>Nepenthes gracilis genome sequencing.</title>
        <authorList>
            <person name="Fukushima K."/>
        </authorList>
    </citation>
    <scope>NUCLEOTIDE SEQUENCE</scope>
    <source>
        <strain evidence="2">SING2019-196</strain>
    </source>
</reference>
<sequence>MPSSSDPVLFPPSSPPGHLHSARSSQSVLGAPPHPIFNINSSLPAPLSSLSNSPPLGVELMVGNSSSKSPFFCILGEPFHGPESSKGISVHSPMADSFCCRPSAFGAPPRANVLDGFNGGSTSLSDFVDPSIP</sequence>
<evidence type="ECO:0000313" key="3">
    <source>
        <dbReference type="Proteomes" id="UP001279734"/>
    </source>
</evidence>